<dbReference type="InterPro" id="IPR023210">
    <property type="entry name" value="NADP_OxRdtase_dom"/>
</dbReference>
<dbReference type="Gene3D" id="3.20.20.100">
    <property type="entry name" value="NADP-dependent oxidoreductase domain"/>
    <property type="match status" value="1"/>
</dbReference>
<protein>
    <submittedName>
        <fullName evidence="3">Aldo/keto reductase</fullName>
    </submittedName>
</protein>
<dbReference type="Proteomes" id="UP000281112">
    <property type="component" value="Unassembled WGS sequence"/>
</dbReference>
<evidence type="ECO:0000256" key="1">
    <source>
        <dbReference type="ARBA" id="ARBA00023002"/>
    </source>
</evidence>
<dbReference type="SUPFAM" id="SSF51430">
    <property type="entry name" value="NAD(P)-linked oxidoreductase"/>
    <property type="match status" value="1"/>
</dbReference>
<evidence type="ECO:0000259" key="2">
    <source>
        <dbReference type="Pfam" id="PF00248"/>
    </source>
</evidence>
<gene>
    <name evidence="3" type="ORF">EES38_09370</name>
</gene>
<dbReference type="RefSeq" id="WP_124936910.1">
    <property type="nucleotide sequence ID" value="NZ_RJVQ01000003.1"/>
</dbReference>
<dbReference type="InterPro" id="IPR036812">
    <property type="entry name" value="NAD(P)_OxRdtase_dom_sf"/>
</dbReference>
<organism evidence="3 4">
    <name type="scientific">Vibrio viridaestus</name>
    <dbReference type="NCBI Taxonomy" id="2487322"/>
    <lineage>
        <taxon>Bacteria</taxon>
        <taxon>Pseudomonadati</taxon>
        <taxon>Pseudomonadota</taxon>
        <taxon>Gammaproteobacteria</taxon>
        <taxon>Vibrionales</taxon>
        <taxon>Vibrionaceae</taxon>
        <taxon>Vibrio</taxon>
    </lineage>
</organism>
<evidence type="ECO:0000313" key="3">
    <source>
        <dbReference type="EMBL" id="RQW63446.1"/>
    </source>
</evidence>
<proteinExistence type="predicted"/>
<reference evidence="3 4" key="1">
    <citation type="submission" date="2018-11" db="EMBL/GenBank/DDBJ databases">
        <title>Vibrio LJC006 sp. nov., isolated from seawater during the bloom of the enteromorpha.</title>
        <authorList>
            <person name="Liang J."/>
        </authorList>
    </citation>
    <scope>NUCLEOTIDE SEQUENCE [LARGE SCALE GENOMIC DNA]</scope>
    <source>
        <strain evidence="3 4">LJC006</strain>
    </source>
</reference>
<comment type="caution">
    <text evidence="3">The sequence shown here is derived from an EMBL/GenBank/DDBJ whole genome shotgun (WGS) entry which is preliminary data.</text>
</comment>
<sequence>MNRRRLGNSAIEIAPLVFGGNVFGWTADEQQSFKLLDALVDLDINMVDTADVYSAWAPDNNGGESESVIGQWIKKSGKRDKVVIATKVGMELPNGNKGLSKDYIIRSAEASLKRLNTDHIDLYYAHKDDETVPLEETLSAFDQLIKDGKVGAIASSNYSAERLQSALEVSRANNLPSFIAHQPEYNLFDRKGYEGALENVCKSNELGVVTYFSLASGYLSGKYRSLDDVKNSKRNDFVQKYMTSRGEKILQALEQVAVNHNVPMASAALAWIIHRPSVTAPIASATSIKQLNELAQAAELSLSNEEMNLLNTASKE</sequence>
<dbReference type="GO" id="GO:0016491">
    <property type="term" value="F:oxidoreductase activity"/>
    <property type="evidence" value="ECO:0007669"/>
    <property type="project" value="UniProtKB-KW"/>
</dbReference>
<evidence type="ECO:0000313" key="4">
    <source>
        <dbReference type="Proteomes" id="UP000281112"/>
    </source>
</evidence>
<feature type="domain" description="NADP-dependent oxidoreductase" evidence="2">
    <location>
        <begin position="15"/>
        <end position="312"/>
    </location>
</feature>
<accession>A0A3N9U5V7</accession>
<dbReference type="PANTHER" id="PTHR43364">
    <property type="entry name" value="NADH-SPECIFIC METHYLGLYOXAL REDUCTASE-RELATED"/>
    <property type="match status" value="1"/>
</dbReference>
<dbReference type="AlphaFoldDB" id="A0A3N9U5V7"/>
<name>A0A3N9U5V7_9VIBR</name>
<dbReference type="InterPro" id="IPR050523">
    <property type="entry name" value="AKR_Detox_Biosynth"/>
</dbReference>
<dbReference type="EMBL" id="RJVQ01000003">
    <property type="protein sequence ID" value="RQW63446.1"/>
    <property type="molecule type" value="Genomic_DNA"/>
</dbReference>
<keyword evidence="4" id="KW-1185">Reference proteome</keyword>
<dbReference type="GO" id="GO:0005829">
    <property type="term" value="C:cytosol"/>
    <property type="evidence" value="ECO:0007669"/>
    <property type="project" value="UniProtKB-ARBA"/>
</dbReference>
<dbReference type="Pfam" id="PF00248">
    <property type="entry name" value="Aldo_ket_red"/>
    <property type="match status" value="1"/>
</dbReference>
<dbReference type="OrthoDB" id="9772407at2"/>
<keyword evidence="1" id="KW-0560">Oxidoreductase</keyword>
<dbReference type="FunFam" id="3.20.20.100:FF:000004">
    <property type="entry name" value="Oxidoreductase, aldo/keto reductase"/>
    <property type="match status" value="1"/>
</dbReference>
<dbReference type="PANTHER" id="PTHR43364:SF6">
    <property type="entry name" value="OXIDOREDUCTASE-RELATED"/>
    <property type="match status" value="1"/>
</dbReference>
<dbReference type="CDD" id="cd19081">
    <property type="entry name" value="AKR_AKR9C1"/>
    <property type="match status" value="1"/>
</dbReference>